<comment type="caution">
    <text evidence="1">The sequence shown here is derived from an EMBL/GenBank/DDBJ whole genome shotgun (WGS) entry which is preliminary data.</text>
</comment>
<accession>A0A392TPS3</accession>
<sequence>CATATWEDMITMQSQFPQFCLEDKASGLEGGIDRGAASNLIHSQQCGPKQWIVYSRRGNNVCVSKP</sequence>
<organism evidence="1 2">
    <name type="scientific">Trifolium medium</name>
    <dbReference type="NCBI Taxonomy" id="97028"/>
    <lineage>
        <taxon>Eukaryota</taxon>
        <taxon>Viridiplantae</taxon>
        <taxon>Streptophyta</taxon>
        <taxon>Embryophyta</taxon>
        <taxon>Tracheophyta</taxon>
        <taxon>Spermatophyta</taxon>
        <taxon>Magnoliopsida</taxon>
        <taxon>eudicotyledons</taxon>
        <taxon>Gunneridae</taxon>
        <taxon>Pentapetalae</taxon>
        <taxon>rosids</taxon>
        <taxon>fabids</taxon>
        <taxon>Fabales</taxon>
        <taxon>Fabaceae</taxon>
        <taxon>Papilionoideae</taxon>
        <taxon>50 kb inversion clade</taxon>
        <taxon>NPAAA clade</taxon>
        <taxon>Hologalegina</taxon>
        <taxon>IRL clade</taxon>
        <taxon>Trifolieae</taxon>
        <taxon>Trifolium</taxon>
    </lineage>
</organism>
<evidence type="ECO:0000313" key="1">
    <source>
        <dbReference type="EMBL" id="MCI62427.1"/>
    </source>
</evidence>
<proteinExistence type="predicted"/>
<reference evidence="1 2" key="1">
    <citation type="journal article" date="2018" name="Front. Plant Sci.">
        <title>Red Clover (Trifolium pratense) and Zigzag Clover (T. medium) - A Picture of Genomic Similarities and Differences.</title>
        <authorList>
            <person name="Dluhosova J."/>
            <person name="Istvanek J."/>
            <person name="Nedelnik J."/>
            <person name="Repkova J."/>
        </authorList>
    </citation>
    <scope>NUCLEOTIDE SEQUENCE [LARGE SCALE GENOMIC DNA]</scope>
    <source>
        <strain evidence="2">cv. 10/8</strain>
        <tissue evidence="1">Leaf</tissue>
    </source>
</reference>
<keyword evidence="2" id="KW-1185">Reference proteome</keyword>
<dbReference type="EMBL" id="LXQA010618813">
    <property type="protein sequence ID" value="MCI62427.1"/>
    <property type="molecule type" value="Genomic_DNA"/>
</dbReference>
<dbReference type="AlphaFoldDB" id="A0A392TPS3"/>
<feature type="non-terminal residue" evidence="1">
    <location>
        <position position="1"/>
    </location>
</feature>
<dbReference type="Proteomes" id="UP000265520">
    <property type="component" value="Unassembled WGS sequence"/>
</dbReference>
<name>A0A392TPS3_9FABA</name>
<evidence type="ECO:0000313" key="2">
    <source>
        <dbReference type="Proteomes" id="UP000265520"/>
    </source>
</evidence>
<protein>
    <submittedName>
        <fullName evidence="1">Uncharacterized protein</fullName>
    </submittedName>
</protein>